<gene>
    <name evidence="1" type="ORF">KC19_6G169300</name>
</gene>
<organism evidence="1 2">
    <name type="scientific">Ceratodon purpureus</name>
    <name type="common">Fire moss</name>
    <name type="synonym">Dicranum purpureum</name>
    <dbReference type="NCBI Taxonomy" id="3225"/>
    <lineage>
        <taxon>Eukaryota</taxon>
        <taxon>Viridiplantae</taxon>
        <taxon>Streptophyta</taxon>
        <taxon>Embryophyta</taxon>
        <taxon>Bryophyta</taxon>
        <taxon>Bryophytina</taxon>
        <taxon>Bryopsida</taxon>
        <taxon>Dicranidae</taxon>
        <taxon>Pseudoditrichales</taxon>
        <taxon>Ditrichaceae</taxon>
        <taxon>Ceratodon</taxon>
    </lineage>
</organism>
<accession>A0A8T0HII9</accession>
<dbReference type="AlphaFoldDB" id="A0A8T0HII9"/>
<reference evidence="1 2" key="1">
    <citation type="submission" date="2020-06" db="EMBL/GenBank/DDBJ databases">
        <title>WGS assembly of Ceratodon purpureus strain R40.</title>
        <authorList>
            <person name="Carey S.B."/>
            <person name="Jenkins J."/>
            <person name="Shu S."/>
            <person name="Lovell J.T."/>
            <person name="Sreedasyam A."/>
            <person name="Maumus F."/>
            <person name="Tiley G.P."/>
            <person name="Fernandez-Pozo N."/>
            <person name="Barry K."/>
            <person name="Chen C."/>
            <person name="Wang M."/>
            <person name="Lipzen A."/>
            <person name="Daum C."/>
            <person name="Saski C.A."/>
            <person name="Payton A.C."/>
            <person name="Mcbreen J.C."/>
            <person name="Conrad R.E."/>
            <person name="Kollar L.M."/>
            <person name="Olsson S."/>
            <person name="Huttunen S."/>
            <person name="Landis J.B."/>
            <person name="Wickett N.J."/>
            <person name="Johnson M.G."/>
            <person name="Rensing S.A."/>
            <person name="Grimwood J."/>
            <person name="Schmutz J."/>
            <person name="Mcdaniel S.F."/>
        </authorList>
    </citation>
    <scope>NUCLEOTIDE SEQUENCE [LARGE SCALE GENOMIC DNA]</scope>
    <source>
        <strain evidence="1 2">R40</strain>
    </source>
</reference>
<dbReference type="Proteomes" id="UP000822688">
    <property type="component" value="Chromosome 6"/>
</dbReference>
<comment type="caution">
    <text evidence="1">The sequence shown here is derived from an EMBL/GenBank/DDBJ whole genome shotgun (WGS) entry which is preliminary data.</text>
</comment>
<evidence type="ECO:0000313" key="2">
    <source>
        <dbReference type="Proteomes" id="UP000822688"/>
    </source>
</evidence>
<evidence type="ECO:0000313" key="1">
    <source>
        <dbReference type="EMBL" id="KAG0570534.1"/>
    </source>
</evidence>
<name>A0A8T0HII9_CERPU</name>
<keyword evidence="2" id="KW-1185">Reference proteome</keyword>
<protein>
    <submittedName>
        <fullName evidence="1">Uncharacterized protein</fullName>
    </submittedName>
</protein>
<dbReference type="EMBL" id="CM026427">
    <property type="protein sequence ID" value="KAG0570534.1"/>
    <property type="molecule type" value="Genomic_DNA"/>
</dbReference>
<proteinExistence type="predicted"/>
<sequence length="118" mass="13283">MHAQAPILALIATKFVNSGRLPAAANCNKKLFRNDSPMVKLRVKHNSAYVHPLIRCLLKRLGRSEGRTRQTAIRSSNKALKFAKAKSTSVVQVPAVRNHWQRSKHAPCTFATFWLITH</sequence>